<dbReference type="Proteomes" id="UP001148299">
    <property type="component" value="Unassembled WGS sequence"/>
</dbReference>
<name>A0A9W9RTQ9_PENBR</name>
<accession>A0A9W9RTQ9</accession>
<evidence type="ECO:0000256" key="1">
    <source>
        <dbReference type="SAM" id="MobiDB-lite"/>
    </source>
</evidence>
<dbReference type="AlphaFoldDB" id="A0A9W9RTQ9"/>
<evidence type="ECO:0000313" key="2">
    <source>
        <dbReference type="EMBL" id="KAJ5366230.1"/>
    </source>
</evidence>
<dbReference type="EMBL" id="JAPZBR010000001">
    <property type="protein sequence ID" value="KAJ5366230.1"/>
    <property type="molecule type" value="Genomic_DNA"/>
</dbReference>
<proteinExistence type="predicted"/>
<organism evidence="2 3">
    <name type="scientific">Penicillium brevicompactum</name>
    <dbReference type="NCBI Taxonomy" id="5074"/>
    <lineage>
        <taxon>Eukaryota</taxon>
        <taxon>Fungi</taxon>
        <taxon>Dikarya</taxon>
        <taxon>Ascomycota</taxon>
        <taxon>Pezizomycotina</taxon>
        <taxon>Eurotiomycetes</taxon>
        <taxon>Eurotiomycetidae</taxon>
        <taxon>Eurotiales</taxon>
        <taxon>Aspergillaceae</taxon>
        <taxon>Penicillium</taxon>
    </lineage>
</organism>
<gene>
    <name evidence="2" type="ORF">N7541_000171</name>
</gene>
<comment type="caution">
    <text evidence="2">The sequence shown here is derived from an EMBL/GenBank/DDBJ whole genome shotgun (WGS) entry which is preliminary data.</text>
</comment>
<keyword evidence="3" id="KW-1185">Reference proteome</keyword>
<feature type="compositionally biased region" description="Basic and acidic residues" evidence="1">
    <location>
        <begin position="77"/>
        <end position="111"/>
    </location>
</feature>
<reference evidence="2" key="1">
    <citation type="submission" date="2022-12" db="EMBL/GenBank/DDBJ databases">
        <authorList>
            <person name="Petersen C."/>
        </authorList>
    </citation>
    <scope>NUCLEOTIDE SEQUENCE</scope>
    <source>
        <strain evidence="2">IBT 35675</strain>
    </source>
</reference>
<sequence>MSKKVRTEPLTRSVRGGALGSTSGGEKTTSKSLIARSESRLSLDERSVDPRLGPVPERGEGLVPDTPKTGMSSSSCERADQKTEYLREFARSRLAGEGEKGRRAPEEEGPRPEGGPAEMEFRRQGLEGQPSSDMKR</sequence>
<reference evidence="2" key="2">
    <citation type="journal article" date="2023" name="IMA Fungus">
        <title>Comparative genomic study of the Penicillium genus elucidates a diverse pangenome and 15 lateral gene transfer events.</title>
        <authorList>
            <person name="Petersen C."/>
            <person name="Sorensen T."/>
            <person name="Nielsen M.R."/>
            <person name="Sondergaard T.E."/>
            <person name="Sorensen J.L."/>
            <person name="Fitzpatrick D.A."/>
            <person name="Frisvad J.C."/>
            <person name="Nielsen K.L."/>
        </authorList>
    </citation>
    <scope>NUCLEOTIDE SEQUENCE</scope>
    <source>
        <strain evidence="2">IBT 35675</strain>
    </source>
</reference>
<protein>
    <submittedName>
        <fullName evidence="2">Uncharacterized protein</fullName>
    </submittedName>
</protein>
<evidence type="ECO:0000313" key="3">
    <source>
        <dbReference type="Proteomes" id="UP001148299"/>
    </source>
</evidence>
<feature type="compositionally biased region" description="Basic and acidic residues" evidence="1">
    <location>
        <begin position="37"/>
        <end position="49"/>
    </location>
</feature>
<feature type="region of interest" description="Disordered" evidence="1">
    <location>
        <begin position="1"/>
        <end position="136"/>
    </location>
</feature>